<evidence type="ECO:0008006" key="5">
    <source>
        <dbReference type="Google" id="ProtNLM"/>
    </source>
</evidence>
<protein>
    <recommendedName>
        <fullName evidence="5">Asp/Glu racemase</fullName>
    </recommendedName>
</protein>
<organism evidence="1 4">
    <name type="scientific">Poseidonibacter ostreae</name>
    <dbReference type="NCBI Taxonomy" id="2654171"/>
    <lineage>
        <taxon>Bacteria</taxon>
        <taxon>Pseudomonadati</taxon>
        <taxon>Campylobacterota</taxon>
        <taxon>Epsilonproteobacteria</taxon>
        <taxon>Campylobacterales</taxon>
        <taxon>Arcobacteraceae</taxon>
        <taxon>Poseidonibacter</taxon>
    </lineage>
</organism>
<dbReference type="InterPro" id="IPR053714">
    <property type="entry name" value="Iso_Racemase_Enz_sf"/>
</dbReference>
<dbReference type="Gene3D" id="3.40.50.12500">
    <property type="match status" value="1"/>
</dbReference>
<proteinExistence type="predicted"/>
<accession>A0A6L4WSF8</accession>
<reference evidence="3 4" key="1">
    <citation type="submission" date="2019-10" db="EMBL/GenBank/DDBJ databases">
        <title>Poseidonibacter ostreae sp. nov., isolated from the gut of the Ostrea denselamellosa.</title>
        <authorList>
            <person name="Choi A."/>
        </authorList>
    </citation>
    <scope>NUCLEOTIDE SEQUENCE [LARGE SCALE GENOMIC DNA]</scope>
    <source>
        <strain evidence="1 4">SJOD-M-33</strain>
        <strain evidence="2 3">SJOD-M-5</strain>
    </source>
</reference>
<evidence type="ECO:0000313" key="3">
    <source>
        <dbReference type="Proteomes" id="UP000461010"/>
    </source>
</evidence>
<dbReference type="PANTHER" id="PTHR40267">
    <property type="entry name" value="BLR3294 PROTEIN"/>
    <property type="match status" value="1"/>
</dbReference>
<dbReference type="Pfam" id="PF17645">
    <property type="entry name" value="Amdase"/>
    <property type="match status" value="1"/>
</dbReference>
<dbReference type="RefSeq" id="WP_152191605.1">
    <property type="nucleotide sequence ID" value="NZ_WFKI01000036.1"/>
</dbReference>
<sequence>MKIKVINSELKNTISHNGKVGLILLATDQITLYEFDAILKDTGVLCFPSRVMMDSVELTPEVLMAIKNELATATNTILPGLTLDVAALSCTSASMTIGEDEVARIIKQSDPKREIKEVTNPYSAIKNACVFLDIDELGIITPYSIEVTQGIIDGMEPDIKTMSAFTFNNPNDNLVPSITPESIKDAVIQMAKDEKVKTIFVSCTNLNICRYIDELEKVTGKRILTSNQVMAWDILRLAKYKEPIKGFGQLLEKER</sequence>
<keyword evidence="3" id="KW-1185">Reference proteome</keyword>
<name>A0A6L4WSF8_9BACT</name>
<evidence type="ECO:0000313" key="1">
    <source>
        <dbReference type="EMBL" id="KAB7885952.1"/>
    </source>
</evidence>
<dbReference type="EMBL" id="WFKK01000049">
    <property type="protein sequence ID" value="KAB7885952.1"/>
    <property type="molecule type" value="Genomic_DNA"/>
</dbReference>
<evidence type="ECO:0000313" key="2">
    <source>
        <dbReference type="EMBL" id="KAB7888605.1"/>
    </source>
</evidence>
<dbReference type="InterPro" id="IPR026286">
    <property type="entry name" value="MaiA/AMDase"/>
</dbReference>
<gene>
    <name evidence="2" type="ORF">GBG18_12675</name>
    <name evidence="1" type="ORF">GBG19_13235</name>
</gene>
<dbReference type="PIRSF" id="PIRSF015736">
    <property type="entry name" value="MI"/>
    <property type="match status" value="1"/>
</dbReference>
<comment type="caution">
    <text evidence="1">The sequence shown here is derived from an EMBL/GenBank/DDBJ whole genome shotgun (WGS) entry which is preliminary data.</text>
</comment>
<dbReference type="Proteomes" id="UP000461010">
    <property type="component" value="Unassembled WGS sequence"/>
</dbReference>
<dbReference type="Proteomes" id="UP000472839">
    <property type="component" value="Unassembled WGS sequence"/>
</dbReference>
<dbReference type="EMBL" id="WFKJ01000047">
    <property type="protein sequence ID" value="KAB7888605.1"/>
    <property type="molecule type" value="Genomic_DNA"/>
</dbReference>
<dbReference type="AlphaFoldDB" id="A0A6L4WSF8"/>
<dbReference type="PANTHER" id="PTHR40267:SF1">
    <property type="entry name" value="BLR3294 PROTEIN"/>
    <property type="match status" value="1"/>
</dbReference>
<evidence type="ECO:0000313" key="4">
    <source>
        <dbReference type="Proteomes" id="UP000472839"/>
    </source>
</evidence>